<reference evidence="2 3" key="1">
    <citation type="submission" date="2018-01" db="EMBL/GenBank/DDBJ databases">
        <title>The draft genome of an aniline degradation strain ANB-1.</title>
        <authorList>
            <person name="Zhang L."/>
            <person name="Jiang J."/>
        </authorList>
    </citation>
    <scope>NUCLEOTIDE SEQUENCE [LARGE SCALE GENOMIC DNA]</scope>
    <source>
        <strain evidence="2 3">ANB-1</strain>
    </source>
</reference>
<dbReference type="EMBL" id="POQS01000002">
    <property type="protein sequence ID" value="PND34060.1"/>
    <property type="molecule type" value="Genomic_DNA"/>
</dbReference>
<feature type="compositionally biased region" description="Basic and acidic residues" evidence="1">
    <location>
        <begin position="9"/>
        <end position="20"/>
    </location>
</feature>
<protein>
    <submittedName>
        <fullName evidence="2">Uncharacterized protein</fullName>
    </submittedName>
</protein>
<gene>
    <name evidence="2" type="ORF">C1I89_07380</name>
</gene>
<name>A0A2N8KKS7_9BURK</name>
<organism evidence="2 3">
    <name type="scientific">Achromobacter pulmonis</name>
    <dbReference type="NCBI Taxonomy" id="1389932"/>
    <lineage>
        <taxon>Bacteria</taxon>
        <taxon>Pseudomonadati</taxon>
        <taxon>Pseudomonadota</taxon>
        <taxon>Betaproteobacteria</taxon>
        <taxon>Burkholderiales</taxon>
        <taxon>Alcaligenaceae</taxon>
        <taxon>Achromobacter</taxon>
    </lineage>
</organism>
<evidence type="ECO:0000256" key="1">
    <source>
        <dbReference type="SAM" id="MobiDB-lite"/>
    </source>
</evidence>
<dbReference type="AlphaFoldDB" id="A0A2N8KKS7"/>
<keyword evidence="3" id="KW-1185">Reference proteome</keyword>
<evidence type="ECO:0000313" key="2">
    <source>
        <dbReference type="EMBL" id="PND34060.1"/>
    </source>
</evidence>
<proteinExistence type="predicted"/>
<evidence type="ECO:0000313" key="3">
    <source>
        <dbReference type="Proteomes" id="UP000235994"/>
    </source>
</evidence>
<dbReference type="Proteomes" id="UP000235994">
    <property type="component" value="Unassembled WGS sequence"/>
</dbReference>
<comment type="caution">
    <text evidence="2">The sequence shown here is derived from an EMBL/GenBank/DDBJ whole genome shotgun (WGS) entry which is preliminary data.</text>
</comment>
<sequence>MTIPPPSSKSRDARPFRNDRALPTPIPAAGPGNIVTLLAEWRNEEPLGPADQFPDLEDMPIGRQNPR</sequence>
<accession>A0A2N8KKS7</accession>
<feature type="region of interest" description="Disordered" evidence="1">
    <location>
        <begin position="45"/>
        <end position="67"/>
    </location>
</feature>
<feature type="region of interest" description="Disordered" evidence="1">
    <location>
        <begin position="1"/>
        <end position="31"/>
    </location>
</feature>